<proteinExistence type="predicted"/>
<organism evidence="1 2">
    <name type="scientific">Bacillus wiedmannii</name>
    <dbReference type="NCBI Taxonomy" id="1890302"/>
    <lineage>
        <taxon>Bacteria</taxon>
        <taxon>Bacillati</taxon>
        <taxon>Bacillota</taxon>
        <taxon>Bacilli</taxon>
        <taxon>Bacillales</taxon>
        <taxon>Bacillaceae</taxon>
        <taxon>Bacillus</taxon>
        <taxon>Bacillus cereus group</taxon>
    </lineage>
</organism>
<name>A0A2C4GNK9_9BACI</name>
<evidence type="ECO:0000313" key="2">
    <source>
        <dbReference type="Proteomes" id="UP000220045"/>
    </source>
</evidence>
<protein>
    <submittedName>
        <fullName evidence="1">Uncharacterized protein</fullName>
    </submittedName>
</protein>
<dbReference type="RefSeq" id="WP_098095497.1">
    <property type="nucleotide sequence ID" value="NZ_NUEL01000027.1"/>
</dbReference>
<comment type="caution">
    <text evidence="1">The sequence shown here is derived from an EMBL/GenBank/DDBJ whole genome shotgun (WGS) entry which is preliminary data.</text>
</comment>
<accession>A0A2C4GNK9</accession>
<sequence>METKFEHNIKLDNHVITKLLEQNDKRALFIYTYALRWNIERLCVPTPISFILELLGKKPVATNIKSVRNSLKILVEMKLIKVYSEITLKNEADIDFLNKNDFMYIVAEESVSEDNYTLLKAEYVDMTMINESELEREDMMAIVLLLSRNIERKDEVLQVTWHSTDKLTKELKIRKARLFQLINGLKELEVIYYEKLSFDLSNGKKREHYIYSMFEDKEQVGVAIQTATRNGVLDGRAKGIKPADEDMASNEVVISHVDEDGLVDYAVDMVVNNKLELMGIVLNTNSVKRINEVQEQYGYRILLEALTDISYSIQGIDNPTGYMMKMLPIKAKEYKYKVF</sequence>
<evidence type="ECO:0000313" key="1">
    <source>
        <dbReference type="EMBL" id="PEJ06804.1"/>
    </source>
</evidence>
<dbReference type="EMBL" id="NUEL01000027">
    <property type="protein sequence ID" value="PEJ06804.1"/>
    <property type="molecule type" value="Genomic_DNA"/>
</dbReference>
<gene>
    <name evidence="1" type="ORF">CN684_17730</name>
</gene>
<reference evidence="1 2" key="1">
    <citation type="submission" date="2017-09" db="EMBL/GenBank/DDBJ databases">
        <title>Large-scale bioinformatics analysis of Bacillus genomes uncovers conserved roles of natural products in bacterial physiology.</title>
        <authorList>
            <consortium name="Agbiome Team Llc"/>
            <person name="Bleich R.M."/>
            <person name="Grubbs K.J."/>
            <person name="Santa Maria K.C."/>
            <person name="Allen S.E."/>
            <person name="Farag S."/>
            <person name="Shank E.A."/>
            <person name="Bowers A."/>
        </authorList>
    </citation>
    <scope>NUCLEOTIDE SEQUENCE [LARGE SCALE GENOMIC DNA]</scope>
    <source>
        <strain evidence="1 2">AFS004017</strain>
    </source>
</reference>
<dbReference type="Proteomes" id="UP000220045">
    <property type="component" value="Unassembled WGS sequence"/>
</dbReference>
<dbReference type="AlphaFoldDB" id="A0A2C4GNK9"/>